<evidence type="ECO:0000313" key="1">
    <source>
        <dbReference type="EMBL" id="QZN94792.1"/>
    </source>
</evidence>
<dbReference type="RefSeq" id="WP_222157905.1">
    <property type="nucleotide sequence ID" value="NZ_CP081864.1"/>
</dbReference>
<name>A0ABX9AHZ7_9ENTR</name>
<organism evidence="1 2">
    <name type="scientific">Symbiopectobacterium purcellii</name>
    <dbReference type="NCBI Taxonomy" id="2871826"/>
    <lineage>
        <taxon>Bacteria</taxon>
        <taxon>Pseudomonadati</taxon>
        <taxon>Pseudomonadota</taxon>
        <taxon>Gammaproteobacteria</taxon>
        <taxon>Enterobacterales</taxon>
        <taxon>Enterobacteriaceae</taxon>
    </lineage>
</organism>
<sequence>MLKEVETSYANMLQENVLLTNKNRVAHNLRISVVAQAREHAKKIISDASRDAEAIRQQAYRNGYEHGVVTSIETVTGFIQDKQGIVNELYGQVRQRAKRLLSDTVNKESVICALFESWADEIDGRDDKTPFYILLPSDRRRYKRRLMAYIDSMHRGGVIFEYHQDLRYVFKYRDQLVEFLPETFVDNQIDTFFDTQSMHESCEQLSQQTLEKLYAQLGTYSPLREMLISDDDDN</sequence>
<reference evidence="1 2" key="1">
    <citation type="submission" date="2021-08" db="EMBL/GenBank/DDBJ databases">
        <title>Culture and genomic analysis of Symbiopectobacterium purcellii sp. nov. gen. nov., isolated from the leafhopper Empoasca decipiens.</title>
        <authorList>
            <person name="Nadal-Jimenez P."/>
            <person name="Siozios S."/>
            <person name="Halliday N."/>
            <person name="Camara M."/>
            <person name="Hurst G.D.D."/>
        </authorList>
    </citation>
    <scope>NUCLEOTIDE SEQUENCE [LARGE SCALE GENOMIC DNA]</scope>
    <source>
        <strain evidence="1 2">SyEd1</strain>
    </source>
</reference>
<keyword evidence="2" id="KW-1185">Reference proteome</keyword>
<accession>A0ABX9AHZ7</accession>
<proteinExistence type="predicted"/>
<evidence type="ECO:0000313" key="2">
    <source>
        <dbReference type="Proteomes" id="UP000825886"/>
    </source>
</evidence>
<gene>
    <name evidence="1" type="ORF">K6K13_16185</name>
</gene>
<protein>
    <submittedName>
        <fullName evidence="1">Uncharacterized protein</fullName>
    </submittedName>
</protein>
<dbReference type="EMBL" id="CP081864">
    <property type="protein sequence ID" value="QZN94792.1"/>
    <property type="molecule type" value="Genomic_DNA"/>
</dbReference>
<dbReference type="Proteomes" id="UP000825886">
    <property type="component" value="Chromosome"/>
</dbReference>